<dbReference type="EMBL" id="LSSN01005824">
    <property type="protein sequence ID" value="OMJ08338.1"/>
    <property type="molecule type" value="Genomic_DNA"/>
</dbReference>
<comment type="caution">
    <text evidence="3">The sequence shown here is derived from an EMBL/GenBank/DDBJ whole genome shotgun (WGS) entry which is preliminary data.</text>
</comment>
<dbReference type="PANTHER" id="PTHR11567:SF110">
    <property type="entry name" value="2-PHOSPHOXYLOSE PHOSPHATASE 1"/>
    <property type="match status" value="1"/>
</dbReference>
<evidence type="ECO:0000256" key="1">
    <source>
        <dbReference type="ARBA" id="ARBA00005375"/>
    </source>
</evidence>
<dbReference type="InterPro" id="IPR000560">
    <property type="entry name" value="His_Pase_clade-2"/>
</dbReference>
<dbReference type="CDD" id="cd07061">
    <property type="entry name" value="HP_HAP_like"/>
    <property type="match status" value="1"/>
</dbReference>
<dbReference type="STRING" id="133412.A0A1R1X136"/>
<name>A0A1R1X136_9FUNG</name>
<protein>
    <submittedName>
        <fullName evidence="3">Putative acid phosphatase</fullName>
    </submittedName>
</protein>
<reference evidence="3 4" key="1">
    <citation type="submission" date="2017-01" db="EMBL/GenBank/DDBJ databases">
        <authorList>
            <person name="Mah S.A."/>
            <person name="Swanson W.J."/>
            <person name="Moy G.W."/>
            <person name="Vacquier V.D."/>
        </authorList>
    </citation>
    <scope>NUCLEOTIDE SEQUENCE [LARGE SCALE GENOMIC DNA]</scope>
    <source>
        <strain evidence="3 4">GSMNP</strain>
    </source>
</reference>
<organism evidence="3 4">
    <name type="scientific">Smittium culicis</name>
    <dbReference type="NCBI Taxonomy" id="133412"/>
    <lineage>
        <taxon>Eukaryota</taxon>
        <taxon>Fungi</taxon>
        <taxon>Fungi incertae sedis</taxon>
        <taxon>Zoopagomycota</taxon>
        <taxon>Kickxellomycotina</taxon>
        <taxon>Harpellomycetes</taxon>
        <taxon>Harpellales</taxon>
        <taxon>Legeriomycetaceae</taxon>
        <taxon>Smittium</taxon>
    </lineage>
</organism>
<evidence type="ECO:0000256" key="2">
    <source>
        <dbReference type="ARBA" id="ARBA00022801"/>
    </source>
</evidence>
<gene>
    <name evidence="3" type="ORF">AYI70_g11606</name>
</gene>
<keyword evidence="4" id="KW-1185">Reference proteome</keyword>
<dbReference type="Proteomes" id="UP000187283">
    <property type="component" value="Unassembled WGS sequence"/>
</dbReference>
<dbReference type="GO" id="GO:0016791">
    <property type="term" value="F:phosphatase activity"/>
    <property type="evidence" value="ECO:0007669"/>
    <property type="project" value="TreeGrafter"/>
</dbReference>
<dbReference type="PANTHER" id="PTHR11567">
    <property type="entry name" value="ACID PHOSPHATASE-RELATED"/>
    <property type="match status" value="1"/>
</dbReference>
<dbReference type="InterPro" id="IPR050645">
    <property type="entry name" value="Histidine_acid_phosphatase"/>
</dbReference>
<proteinExistence type="inferred from homology"/>
<evidence type="ECO:0000313" key="3">
    <source>
        <dbReference type="EMBL" id="OMJ08338.1"/>
    </source>
</evidence>
<sequence length="529" mass="59885">MSEISPLNGVSDFPELSDRFIKENYPSKFKLVQVQLYHRHGERVPIARKFANISPLTWDFCKNANVFHEEFRKSVQRIIPDSHSSSDSPLDPNLETHNSNKKEFWQTYREERVFPSHLPFGQRIGAGGSVSLNKAGPNDEYYNNANPSTCGWGQLSDVGWNTMRKTGEYIRTLYIDRLGFLPKSPDELKSNDLLLRTTDYSRALESIHQVISGLYPIKDSGSNKHKFNVLIRTIQNETLFLNFQCKNLKEQLVKMHKTVSKIYPDETENVKNMLYESASIGTEARETLENTQLASPFHSVYDTLVAMRAHSVDLPSEVTAENVDRIGNLAAKQWMLSGVFNTQLGRLQFSPIGLDLLNNMVSKINNFSSPRPGTKSPDFSKPLPIENPPSFAIYSGHDTTIVPTLAALGFHLQNSNDPKEYSVVWPSFGCVVSIELFKGPVIEKSATSNKKQTSDPAKKWPSTIPENFNADGYYVRANYNGKPLVIPKCREKNNHDPKMGPSMCTLDAFFQQLQPVVETTHEWKKECRA</sequence>
<dbReference type="AlphaFoldDB" id="A0A1R1X136"/>
<dbReference type="OrthoDB" id="10257284at2759"/>
<keyword evidence="2" id="KW-0378">Hydrolase</keyword>
<dbReference type="InterPro" id="IPR029033">
    <property type="entry name" value="His_PPase_superfam"/>
</dbReference>
<dbReference type="Gene3D" id="3.40.50.1240">
    <property type="entry name" value="Phosphoglycerate mutase-like"/>
    <property type="match status" value="1"/>
</dbReference>
<comment type="similarity">
    <text evidence="1">Belongs to the histidine acid phosphatase family.</text>
</comment>
<dbReference type="Pfam" id="PF00328">
    <property type="entry name" value="His_Phos_2"/>
    <property type="match status" value="1"/>
</dbReference>
<accession>A0A1R1X136</accession>
<dbReference type="SUPFAM" id="SSF53254">
    <property type="entry name" value="Phosphoglycerate mutase-like"/>
    <property type="match status" value="1"/>
</dbReference>
<evidence type="ECO:0000313" key="4">
    <source>
        <dbReference type="Proteomes" id="UP000187283"/>
    </source>
</evidence>